<dbReference type="PANTHER" id="PTHR10629">
    <property type="entry name" value="CYTOSINE-SPECIFIC METHYLTRANSFERASE"/>
    <property type="match status" value="1"/>
</dbReference>
<evidence type="ECO:0000256" key="5">
    <source>
        <dbReference type="ARBA" id="ARBA00022691"/>
    </source>
</evidence>
<evidence type="ECO:0000256" key="4">
    <source>
        <dbReference type="ARBA" id="ARBA00022679"/>
    </source>
</evidence>
<dbReference type="InterPro" id="IPR050390">
    <property type="entry name" value="C5-Methyltransferase"/>
</dbReference>
<dbReference type="InterPro" id="IPR043151">
    <property type="entry name" value="BAH_sf"/>
</dbReference>
<dbReference type="SUPFAM" id="SSF53335">
    <property type="entry name" value="S-adenosyl-L-methionine-dependent methyltransferases"/>
    <property type="match status" value="1"/>
</dbReference>
<dbReference type="Pfam" id="PF00145">
    <property type="entry name" value="DNA_methylase"/>
    <property type="match status" value="1"/>
</dbReference>
<evidence type="ECO:0000313" key="11">
    <source>
        <dbReference type="Proteomes" id="UP000309038"/>
    </source>
</evidence>
<dbReference type="InterPro" id="IPR031303">
    <property type="entry name" value="C5_meth_CS"/>
</dbReference>
<dbReference type="GO" id="GO:0003677">
    <property type="term" value="F:DNA binding"/>
    <property type="evidence" value="ECO:0007669"/>
    <property type="project" value="UniProtKB-KW"/>
</dbReference>
<dbReference type="Gene3D" id="3.40.50.150">
    <property type="entry name" value="Vaccinia Virus protein VP39"/>
    <property type="match status" value="1"/>
</dbReference>
<keyword evidence="5" id="KW-0949">S-adenosyl-L-methionine</keyword>
<dbReference type="GO" id="GO:0032259">
    <property type="term" value="P:methylation"/>
    <property type="evidence" value="ECO:0007669"/>
    <property type="project" value="UniProtKB-KW"/>
</dbReference>
<dbReference type="InterPro" id="IPR001525">
    <property type="entry name" value="C5_MeTfrase"/>
</dbReference>
<dbReference type="PROSITE" id="PS00095">
    <property type="entry name" value="C5_MTASE_2"/>
    <property type="match status" value="1"/>
</dbReference>
<keyword evidence="4" id="KW-0808">Transferase</keyword>
<evidence type="ECO:0000256" key="8">
    <source>
        <dbReference type="SAM" id="MobiDB-lite"/>
    </source>
</evidence>
<dbReference type="InterPro" id="IPR001025">
    <property type="entry name" value="BAH_dom"/>
</dbReference>
<keyword evidence="11" id="KW-1185">Reference proteome</keyword>
<accession>A0A4V3XBE5</accession>
<dbReference type="InterPro" id="IPR029063">
    <property type="entry name" value="SAM-dependent_MTases_sf"/>
</dbReference>
<organism evidence="10 11">
    <name type="scientific">Hermanssonia centrifuga</name>
    <dbReference type="NCBI Taxonomy" id="98765"/>
    <lineage>
        <taxon>Eukaryota</taxon>
        <taxon>Fungi</taxon>
        <taxon>Dikarya</taxon>
        <taxon>Basidiomycota</taxon>
        <taxon>Agaricomycotina</taxon>
        <taxon>Agaricomycetes</taxon>
        <taxon>Polyporales</taxon>
        <taxon>Meruliaceae</taxon>
        <taxon>Hermanssonia</taxon>
    </lineage>
</organism>
<evidence type="ECO:0000256" key="3">
    <source>
        <dbReference type="ARBA" id="ARBA00022603"/>
    </source>
</evidence>
<comment type="subcellular location">
    <subcellularLocation>
        <location evidence="1">Nucleus</location>
    </subcellularLocation>
</comment>
<dbReference type="EMBL" id="SGPJ01000019">
    <property type="protein sequence ID" value="THH01663.1"/>
    <property type="molecule type" value="Genomic_DNA"/>
</dbReference>
<sequence length="1017" mass="116416">MKRIQQPVSASVPTSAVGRSEESSARSEQDEYYEALGDEVAEDAQLNVYKETNIEQDEGESDSGGVDRDVPIRVLTAFTIYERDTSRLIPIETLLESADLKGYEYCASGRVHAWVDDDDTDYDDGDDDDDGTIQTDDLSANAQMVSLSKIIEVNVHHVPDGSEGSRNFNLDSKIYIRTKFAWYILRIPAKDYLLYYSPFWIKQQLFHQLLTSTFENRRLTYATFLETLEECEASDLADTIIGHRLGEEHFTCEETEAYIISTFNDLCEDYTHLRSLRKTPILTDIFKSDLKPSSRSKSKGKPRLKDIEKNRQVELKTIVTRKVGDTVMVDIGEDTNTKRSINAISGPSISTNLLANNKWFGHICYMYEKDTKKFMHLQWYQHGSKILLQETAHPQALFLTDECDDVLIESIYQKANLRVLGSTEEEPPVAPDTEENSFYTGFAMNSVPRLLSLTRKWCLQIEFCKCGKPCESCGQKRLLKERQHWTVKDDVLRQGDVHYHIHDFVYIRPAIPKTDVYIIGQITRIHRGAREKAHTVDIRVFERYDLVARLEKKSQFAEHETDQRRLFRTGKVYENESVSAIEGKLYVVHSASLSERKLEKWVSHDDHFYVDLQSKSSRPKQIDFLEDLPLKTFKRCEECYGARRELLEIQKTLEAQHEPLRGLELFSGAGVEWTTSAAMSYAANHPETVVYNQCVNACLKHAVDTEEGKSPEPLPSLNKRVREKLPPMPKPGEVDFIYGGAKRYLPLPMFPIPTHCTADDVYKRKLPTGDTLYPLYAPLLPVTVEDAISDLPKFDWIDPHVVFASTDNDLNEIGRRHLQGIKRFSVVPDPDADSIRPYCGYNKKTPYVHEPLNRYQRWIRSERTVWVPLVPDANYTELPRELLIGTMMGSQKKHLQTYRSLFRRIDGKGQFKTALTTVNPNCKTGHVLHPTQKRVITVREAARAQGFPDSWEFVSEQTIPAKIIQDQFRQIGNAVPVPLALALGKSVGSALVGMWQEDDLREQVGREHSPEVPMNIE</sequence>
<dbReference type="GO" id="GO:0044027">
    <property type="term" value="P:negative regulation of gene expression via chromosomal CpG island methylation"/>
    <property type="evidence" value="ECO:0007669"/>
    <property type="project" value="TreeGrafter"/>
</dbReference>
<dbReference type="GO" id="GO:0006346">
    <property type="term" value="P:DNA methylation-dependent constitutive heterochromatin formation"/>
    <property type="evidence" value="ECO:0007669"/>
    <property type="project" value="InterPro"/>
</dbReference>
<dbReference type="PROSITE" id="PS00018">
    <property type="entry name" value="EF_HAND_1"/>
    <property type="match status" value="1"/>
</dbReference>
<evidence type="ECO:0000256" key="6">
    <source>
        <dbReference type="ARBA" id="ARBA00023125"/>
    </source>
</evidence>
<feature type="compositionally biased region" description="Basic and acidic residues" evidence="8">
    <location>
        <begin position="19"/>
        <end position="29"/>
    </location>
</feature>
<proteinExistence type="predicted"/>
<evidence type="ECO:0000256" key="7">
    <source>
        <dbReference type="ARBA" id="ARBA00023242"/>
    </source>
</evidence>
<evidence type="ECO:0000313" key="10">
    <source>
        <dbReference type="EMBL" id="THH01663.1"/>
    </source>
</evidence>
<dbReference type="GO" id="GO:0003682">
    <property type="term" value="F:chromatin binding"/>
    <property type="evidence" value="ECO:0007669"/>
    <property type="project" value="InterPro"/>
</dbReference>
<dbReference type="GO" id="GO:0005634">
    <property type="term" value="C:nucleus"/>
    <property type="evidence" value="ECO:0007669"/>
    <property type="project" value="UniProtKB-SubCell"/>
</dbReference>
<dbReference type="GO" id="GO:0003886">
    <property type="term" value="F:DNA (cytosine-5-)-methyltransferase activity"/>
    <property type="evidence" value="ECO:0007669"/>
    <property type="project" value="UniProtKB-EC"/>
</dbReference>
<feature type="domain" description="BAH" evidence="9">
    <location>
        <begin position="497"/>
        <end position="625"/>
    </location>
</feature>
<dbReference type="Gene3D" id="2.30.30.490">
    <property type="match status" value="2"/>
</dbReference>
<protein>
    <recommendedName>
        <fullName evidence="2">DNA (cytosine-5-)-methyltransferase</fullName>
        <ecNumber evidence="2">2.1.1.37</ecNumber>
    </recommendedName>
</protein>
<dbReference type="EC" id="2.1.1.37" evidence="2"/>
<feature type="domain" description="BAH" evidence="9">
    <location>
        <begin position="319"/>
        <end position="455"/>
    </location>
</feature>
<feature type="region of interest" description="Disordered" evidence="8">
    <location>
        <begin position="1"/>
        <end position="31"/>
    </location>
</feature>
<dbReference type="Gene3D" id="3.90.120.10">
    <property type="entry name" value="DNA Methylase, subunit A, domain 2"/>
    <property type="match status" value="1"/>
</dbReference>
<evidence type="ECO:0000256" key="2">
    <source>
        <dbReference type="ARBA" id="ARBA00011975"/>
    </source>
</evidence>
<dbReference type="Pfam" id="PF01426">
    <property type="entry name" value="BAH"/>
    <property type="match status" value="2"/>
</dbReference>
<dbReference type="Proteomes" id="UP000309038">
    <property type="component" value="Unassembled WGS sequence"/>
</dbReference>
<name>A0A4V3XBE5_9APHY</name>
<keyword evidence="6" id="KW-0238">DNA-binding</keyword>
<keyword evidence="7" id="KW-0539">Nucleus</keyword>
<dbReference type="PROSITE" id="PS51038">
    <property type="entry name" value="BAH"/>
    <property type="match status" value="2"/>
</dbReference>
<dbReference type="PANTHER" id="PTHR10629:SF52">
    <property type="entry name" value="DNA (CYTOSINE-5)-METHYLTRANSFERASE 1"/>
    <property type="match status" value="1"/>
</dbReference>
<keyword evidence="3" id="KW-0489">Methyltransferase</keyword>
<dbReference type="InterPro" id="IPR018247">
    <property type="entry name" value="EF_Hand_1_Ca_BS"/>
</dbReference>
<reference evidence="10 11" key="1">
    <citation type="submission" date="2019-02" db="EMBL/GenBank/DDBJ databases">
        <title>Genome sequencing of the rare red list fungi Phlebia centrifuga.</title>
        <authorList>
            <person name="Buettner E."/>
            <person name="Kellner H."/>
        </authorList>
    </citation>
    <scope>NUCLEOTIDE SEQUENCE [LARGE SCALE GENOMIC DNA]</scope>
    <source>
        <strain evidence="10 11">DSM 108282</strain>
    </source>
</reference>
<gene>
    <name evidence="10" type="ORF">EW026_g1073</name>
</gene>
<feature type="region of interest" description="Disordered" evidence="8">
    <location>
        <begin position="705"/>
        <end position="725"/>
    </location>
</feature>
<comment type="caution">
    <text evidence="10">The sequence shown here is derived from an EMBL/GenBank/DDBJ whole genome shotgun (WGS) entry which is preliminary data.</text>
</comment>
<feature type="compositionally biased region" description="Polar residues" evidence="8">
    <location>
        <begin position="1"/>
        <end position="14"/>
    </location>
</feature>
<evidence type="ECO:0000256" key="1">
    <source>
        <dbReference type="ARBA" id="ARBA00004123"/>
    </source>
</evidence>
<evidence type="ECO:0000259" key="9">
    <source>
        <dbReference type="PROSITE" id="PS51038"/>
    </source>
</evidence>
<dbReference type="AlphaFoldDB" id="A0A4V3XBE5"/>